<gene>
    <name evidence="14" type="ORF">GCM10010970_14640</name>
</gene>
<dbReference type="PROSITE" id="PS50111">
    <property type="entry name" value="CHEMOTAXIS_TRANSDUC_2"/>
    <property type="match status" value="1"/>
</dbReference>
<comment type="similarity">
    <text evidence="8">Belongs to the methyl-accepting chemotaxis (MCP) protein family.</text>
</comment>
<accession>A0ABQ2P8E0</accession>
<evidence type="ECO:0000313" key="14">
    <source>
        <dbReference type="EMBL" id="GGP20321.1"/>
    </source>
</evidence>
<dbReference type="Proteomes" id="UP000637267">
    <property type="component" value="Unassembled WGS sequence"/>
</dbReference>
<keyword evidence="5 11" id="KW-1133">Transmembrane helix</keyword>
<name>A0ABQ2P8E0_9NEIS</name>
<evidence type="ECO:0000256" key="4">
    <source>
        <dbReference type="ARBA" id="ARBA00022692"/>
    </source>
</evidence>
<feature type="compositionally biased region" description="Low complexity" evidence="10">
    <location>
        <begin position="440"/>
        <end position="453"/>
    </location>
</feature>
<sequence length="691" mass="74949">MSQRAQWGHLRTRIILVAGAAIFIGFAIMVGLLVKMSYDRARQSGFELAQQQANGYAQTVQNQLDRTLLLPRRLANSMMGLKAIGKPDRKMADNIMMRMLDDAPGVTGLWMVWEPNAFDGDDNAYRLDWPRNDPTGRYIPYIIRKDGKAAPDNMTDSAKVKEFPKYHDHPETYVPDYEKPGWGDFYYVPKQRQRDTITEPFPYEVGTIKALESSLVYVIKDDSGKFLGVAAADLMLDDLQKELSAVHPYDTGYVTLLSEGGLYVAAKDPAVLGKPVAAGTPLADYVGKVKAGEDFQIEGKEYTHFFHAIKVGNTGQFWSLGVSVPTDAITAPAVRLRNIAVIIAIVALVVILLVISGVVTALTRPLNRLAGTMEELASGQGDLTAHITVTNRDEIGQTADAFNRFIKSLHDMFVQVRQESQAVSQSATQLASSADTVKRSSQQQSEASSATAAGVEEVTVSIQHIADTANQAEALARETGELTQTSAQTVQHVASNIANVTQTMNALTERMAQLGQRSQEVSTIVKVITDIAEQTNLLALNAAIEAARAGDAGRGFAVVADEVRKLAARTGEATHEITNIVNAIRTDTQEAITDVNGTRDQVVSSVSVTEEANSTMLQVSNHTGDLVTRMVDIAAATREQSSASVDIAQNVERISNMAQGNGAVVDEMATAVKRLNELAANLERLVGNFRL</sequence>
<dbReference type="Pfam" id="PF00672">
    <property type="entry name" value="HAMP"/>
    <property type="match status" value="1"/>
</dbReference>
<keyword evidence="15" id="KW-1185">Reference proteome</keyword>
<organism evidence="14 15">
    <name type="scientific">Silvimonas iriomotensis</name>
    <dbReference type="NCBI Taxonomy" id="449662"/>
    <lineage>
        <taxon>Bacteria</taxon>
        <taxon>Pseudomonadati</taxon>
        <taxon>Pseudomonadota</taxon>
        <taxon>Betaproteobacteria</taxon>
        <taxon>Neisseriales</taxon>
        <taxon>Chitinibacteraceae</taxon>
        <taxon>Silvimonas</taxon>
    </lineage>
</organism>
<dbReference type="InterPro" id="IPR033479">
    <property type="entry name" value="dCache_1"/>
</dbReference>
<evidence type="ECO:0000256" key="10">
    <source>
        <dbReference type="SAM" id="MobiDB-lite"/>
    </source>
</evidence>
<dbReference type="RefSeq" id="WP_188703634.1">
    <property type="nucleotide sequence ID" value="NZ_BMLX01000002.1"/>
</dbReference>
<dbReference type="InterPro" id="IPR004089">
    <property type="entry name" value="MCPsignal_dom"/>
</dbReference>
<dbReference type="Gene3D" id="1.10.287.950">
    <property type="entry name" value="Methyl-accepting chemotaxis protein"/>
    <property type="match status" value="1"/>
</dbReference>
<dbReference type="CDD" id="cd11386">
    <property type="entry name" value="MCP_signal"/>
    <property type="match status" value="1"/>
</dbReference>
<dbReference type="CDD" id="cd12912">
    <property type="entry name" value="PDC2_MCP_like"/>
    <property type="match status" value="1"/>
</dbReference>
<dbReference type="CDD" id="cd06225">
    <property type="entry name" value="HAMP"/>
    <property type="match status" value="1"/>
</dbReference>
<keyword evidence="7 9" id="KW-0807">Transducer</keyword>
<evidence type="ECO:0000256" key="9">
    <source>
        <dbReference type="PROSITE-ProRule" id="PRU00284"/>
    </source>
</evidence>
<dbReference type="Gene3D" id="3.30.450.20">
    <property type="entry name" value="PAS domain"/>
    <property type="match status" value="2"/>
</dbReference>
<feature type="transmembrane region" description="Helical" evidence="11">
    <location>
        <begin position="14"/>
        <end position="34"/>
    </location>
</feature>
<evidence type="ECO:0000256" key="1">
    <source>
        <dbReference type="ARBA" id="ARBA00004651"/>
    </source>
</evidence>
<evidence type="ECO:0000256" key="8">
    <source>
        <dbReference type="ARBA" id="ARBA00029447"/>
    </source>
</evidence>
<keyword evidence="4 11" id="KW-0812">Transmembrane</keyword>
<feature type="domain" description="Methyl-accepting transducer" evidence="12">
    <location>
        <begin position="419"/>
        <end position="655"/>
    </location>
</feature>
<evidence type="ECO:0000259" key="12">
    <source>
        <dbReference type="PROSITE" id="PS50111"/>
    </source>
</evidence>
<dbReference type="SUPFAM" id="SSF58104">
    <property type="entry name" value="Methyl-accepting chemotaxis protein (MCP) signaling domain"/>
    <property type="match status" value="1"/>
</dbReference>
<evidence type="ECO:0000256" key="6">
    <source>
        <dbReference type="ARBA" id="ARBA00023136"/>
    </source>
</evidence>
<protein>
    <submittedName>
        <fullName evidence="14">Methyl-accepting chemotaxis protein</fullName>
    </submittedName>
</protein>
<evidence type="ECO:0000256" key="7">
    <source>
        <dbReference type="ARBA" id="ARBA00023224"/>
    </source>
</evidence>
<evidence type="ECO:0000256" key="3">
    <source>
        <dbReference type="ARBA" id="ARBA00022500"/>
    </source>
</evidence>
<dbReference type="EMBL" id="BMLX01000002">
    <property type="protein sequence ID" value="GGP20321.1"/>
    <property type="molecule type" value="Genomic_DNA"/>
</dbReference>
<dbReference type="SMART" id="SM00304">
    <property type="entry name" value="HAMP"/>
    <property type="match status" value="2"/>
</dbReference>
<comment type="subcellular location">
    <subcellularLocation>
        <location evidence="1">Cell membrane</location>
        <topology evidence="1">Multi-pass membrane protein</topology>
    </subcellularLocation>
</comment>
<proteinExistence type="inferred from homology"/>
<evidence type="ECO:0000256" key="11">
    <source>
        <dbReference type="SAM" id="Phobius"/>
    </source>
</evidence>
<feature type="domain" description="HAMP" evidence="13">
    <location>
        <begin position="360"/>
        <end position="414"/>
    </location>
</feature>
<keyword evidence="2" id="KW-1003">Cell membrane</keyword>
<dbReference type="SMART" id="SM00283">
    <property type="entry name" value="MA"/>
    <property type="match status" value="1"/>
</dbReference>
<comment type="caution">
    <text evidence="14">The sequence shown here is derived from an EMBL/GenBank/DDBJ whole genome shotgun (WGS) entry which is preliminary data.</text>
</comment>
<keyword evidence="3" id="KW-0145">Chemotaxis</keyword>
<dbReference type="Pfam" id="PF02743">
    <property type="entry name" value="dCache_1"/>
    <property type="match status" value="1"/>
</dbReference>
<feature type="region of interest" description="Disordered" evidence="10">
    <location>
        <begin position="434"/>
        <end position="453"/>
    </location>
</feature>
<dbReference type="PANTHER" id="PTHR32089">
    <property type="entry name" value="METHYL-ACCEPTING CHEMOTAXIS PROTEIN MCPB"/>
    <property type="match status" value="1"/>
</dbReference>
<dbReference type="InterPro" id="IPR003660">
    <property type="entry name" value="HAMP_dom"/>
</dbReference>
<evidence type="ECO:0000256" key="5">
    <source>
        <dbReference type="ARBA" id="ARBA00022989"/>
    </source>
</evidence>
<evidence type="ECO:0000256" key="2">
    <source>
        <dbReference type="ARBA" id="ARBA00022475"/>
    </source>
</evidence>
<feature type="transmembrane region" description="Helical" evidence="11">
    <location>
        <begin position="339"/>
        <end position="362"/>
    </location>
</feature>
<dbReference type="PANTHER" id="PTHR32089:SF112">
    <property type="entry name" value="LYSOZYME-LIKE PROTEIN-RELATED"/>
    <property type="match status" value="1"/>
</dbReference>
<evidence type="ECO:0000313" key="15">
    <source>
        <dbReference type="Proteomes" id="UP000637267"/>
    </source>
</evidence>
<dbReference type="Pfam" id="PF00015">
    <property type="entry name" value="MCPsignal"/>
    <property type="match status" value="1"/>
</dbReference>
<keyword evidence="6 11" id="KW-0472">Membrane</keyword>
<dbReference type="CDD" id="cd12913">
    <property type="entry name" value="PDC1_MCP_like"/>
    <property type="match status" value="1"/>
</dbReference>
<dbReference type="PROSITE" id="PS50885">
    <property type="entry name" value="HAMP"/>
    <property type="match status" value="1"/>
</dbReference>
<evidence type="ECO:0000259" key="13">
    <source>
        <dbReference type="PROSITE" id="PS50885"/>
    </source>
</evidence>
<reference evidence="15" key="1">
    <citation type="journal article" date="2019" name="Int. J. Syst. Evol. Microbiol.">
        <title>The Global Catalogue of Microorganisms (GCM) 10K type strain sequencing project: providing services to taxonomists for standard genome sequencing and annotation.</title>
        <authorList>
            <consortium name="The Broad Institute Genomics Platform"/>
            <consortium name="The Broad Institute Genome Sequencing Center for Infectious Disease"/>
            <person name="Wu L."/>
            <person name="Ma J."/>
        </authorList>
    </citation>
    <scope>NUCLEOTIDE SEQUENCE [LARGE SCALE GENOMIC DNA]</scope>
    <source>
        <strain evidence="15">CGMCC 1.8859</strain>
    </source>
</reference>